<dbReference type="Pfam" id="PF07714">
    <property type="entry name" value="PK_Tyr_Ser-Thr"/>
    <property type="match status" value="1"/>
</dbReference>
<dbReference type="Pfam" id="PF04564">
    <property type="entry name" value="U-box"/>
    <property type="match status" value="1"/>
</dbReference>
<dbReference type="InterPro" id="IPR013083">
    <property type="entry name" value="Znf_RING/FYVE/PHD"/>
</dbReference>
<evidence type="ECO:0000256" key="1">
    <source>
        <dbReference type="ARBA" id="ARBA00022741"/>
    </source>
</evidence>
<dbReference type="InterPro" id="IPR003613">
    <property type="entry name" value="Ubox_domain"/>
</dbReference>
<feature type="domain" description="U-box" evidence="4">
    <location>
        <begin position="9"/>
        <end position="82"/>
    </location>
</feature>
<proteinExistence type="predicted"/>
<reference evidence="6" key="1">
    <citation type="submission" date="2021-02" db="EMBL/GenBank/DDBJ databases">
        <authorList>
            <person name="Nowell W R."/>
        </authorList>
    </citation>
    <scope>NUCLEOTIDE SEQUENCE</scope>
</reference>
<dbReference type="InterPro" id="IPR011009">
    <property type="entry name" value="Kinase-like_dom_sf"/>
</dbReference>
<evidence type="ECO:0000259" key="3">
    <source>
        <dbReference type="PROSITE" id="PS50011"/>
    </source>
</evidence>
<evidence type="ECO:0000256" key="2">
    <source>
        <dbReference type="ARBA" id="ARBA00022840"/>
    </source>
</evidence>
<dbReference type="EMBL" id="CAJNOO010002233">
    <property type="protein sequence ID" value="CAF1248179.1"/>
    <property type="molecule type" value="Genomic_DNA"/>
</dbReference>
<dbReference type="GO" id="GO:0004842">
    <property type="term" value="F:ubiquitin-protein transferase activity"/>
    <property type="evidence" value="ECO:0007669"/>
    <property type="project" value="InterPro"/>
</dbReference>
<keyword evidence="1" id="KW-0547">Nucleotide-binding</keyword>
<dbReference type="PROSITE" id="PS00109">
    <property type="entry name" value="PROTEIN_KINASE_TYR"/>
    <property type="match status" value="1"/>
</dbReference>
<dbReference type="GO" id="GO:0005524">
    <property type="term" value="F:ATP binding"/>
    <property type="evidence" value="ECO:0007669"/>
    <property type="project" value="UniProtKB-KW"/>
</dbReference>
<dbReference type="SUPFAM" id="SSF57850">
    <property type="entry name" value="RING/U-box"/>
    <property type="match status" value="1"/>
</dbReference>
<dbReference type="AlphaFoldDB" id="A0A815R467"/>
<dbReference type="InterPro" id="IPR008266">
    <property type="entry name" value="Tyr_kinase_AS"/>
</dbReference>
<dbReference type="GO" id="GO:0004672">
    <property type="term" value="F:protein kinase activity"/>
    <property type="evidence" value="ECO:0007669"/>
    <property type="project" value="InterPro"/>
</dbReference>
<accession>A0A815R467</accession>
<keyword evidence="2" id="KW-0067">ATP-binding</keyword>
<evidence type="ECO:0000313" key="6">
    <source>
        <dbReference type="EMBL" id="CAF1471575.1"/>
    </source>
</evidence>
<evidence type="ECO:0000313" key="7">
    <source>
        <dbReference type="EMBL" id="CAF3707816.1"/>
    </source>
</evidence>
<dbReference type="Gene3D" id="3.30.40.10">
    <property type="entry name" value="Zinc/RING finger domain, C3HC4 (zinc finger)"/>
    <property type="match status" value="1"/>
</dbReference>
<dbReference type="PROSITE" id="PS51698">
    <property type="entry name" value="U_BOX"/>
    <property type="match status" value="1"/>
</dbReference>
<dbReference type="EMBL" id="CAJNOU010005240">
    <property type="protein sequence ID" value="CAF1471575.1"/>
    <property type="molecule type" value="Genomic_DNA"/>
</dbReference>
<dbReference type="PANTHER" id="PTHR24418">
    <property type="entry name" value="TYROSINE-PROTEIN KINASE"/>
    <property type="match status" value="1"/>
</dbReference>
<dbReference type="InterPro" id="IPR001245">
    <property type="entry name" value="Ser-Thr/Tyr_kinase_cat_dom"/>
</dbReference>
<organism evidence="6 9">
    <name type="scientific">Rotaria sordida</name>
    <dbReference type="NCBI Taxonomy" id="392033"/>
    <lineage>
        <taxon>Eukaryota</taxon>
        <taxon>Metazoa</taxon>
        <taxon>Spiralia</taxon>
        <taxon>Gnathifera</taxon>
        <taxon>Rotifera</taxon>
        <taxon>Eurotatoria</taxon>
        <taxon>Bdelloidea</taxon>
        <taxon>Philodinida</taxon>
        <taxon>Philodinidae</taxon>
        <taxon>Rotaria</taxon>
    </lineage>
</organism>
<dbReference type="InterPro" id="IPR050198">
    <property type="entry name" value="Non-receptor_tyrosine_kinases"/>
</dbReference>
<dbReference type="Proteomes" id="UP000663874">
    <property type="component" value="Unassembled WGS sequence"/>
</dbReference>
<evidence type="ECO:0000313" key="5">
    <source>
        <dbReference type="EMBL" id="CAF1248179.1"/>
    </source>
</evidence>
<dbReference type="GO" id="GO:0016567">
    <property type="term" value="P:protein ubiquitination"/>
    <property type="evidence" value="ECO:0007669"/>
    <property type="project" value="InterPro"/>
</dbReference>
<feature type="domain" description="Protein kinase" evidence="3">
    <location>
        <begin position="93"/>
        <end position="366"/>
    </location>
</feature>
<dbReference type="SMART" id="SM00504">
    <property type="entry name" value="Ubox"/>
    <property type="match status" value="1"/>
</dbReference>
<dbReference type="PRINTS" id="PR00109">
    <property type="entry name" value="TYRKINASE"/>
</dbReference>
<name>A0A815R467_9BILA</name>
<dbReference type="Proteomes" id="UP000663889">
    <property type="component" value="Unassembled WGS sequence"/>
</dbReference>
<dbReference type="SUPFAM" id="SSF56112">
    <property type="entry name" value="Protein kinase-like (PK-like)"/>
    <property type="match status" value="1"/>
</dbReference>
<dbReference type="Gene3D" id="1.10.510.10">
    <property type="entry name" value="Transferase(Phosphotransferase) domain 1"/>
    <property type="match status" value="1"/>
</dbReference>
<dbReference type="PROSITE" id="PS50011">
    <property type="entry name" value="PROTEIN_KINASE_DOM"/>
    <property type="match status" value="1"/>
</dbReference>
<protein>
    <submittedName>
        <fullName evidence="6">Uncharacterized protein</fullName>
    </submittedName>
</protein>
<dbReference type="OrthoDB" id="346907at2759"/>
<gene>
    <name evidence="8" type="ORF">FNK824_LOCUS35287</name>
    <name evidence="7" type="ORF">OTI717_LOCUS12970</name>
    <name evidence="5" type="ORF">RFH988_LOCUS27032</name>
    <name evidence="6" type="ORF">SEV965_LOCUS34674</name>
</gene>
<dbReference type="EMBL" id="CAJOBE010014781">
    <property type="protein sequence ID" value="CAF4182269.1"/>
    <property type="molecule type" value="Genomic_DNA"/>
</dbReference>
<sequence>MAVQQESQSFDDLLECPITKMRFHDPVIAEDGHTYERQAIREWLQTNKTSPLTRQPMSINSLRPNYLVKQILELEKKAKRQNYRFKLNVDVRKKRNRALFQYGDKFIYEAEWLNNFQGPEIILLHIRGTRASKEASFYVKLSRHPNIVRTFGIVESVNEQDIGVMLLQEYAPLGDLSELLQNESTLPNNLHVLYEIFLQIIDAMSYLASKNIIHGDLACRNILVFSFDRTDSDKVLVKLTDFGLTRSSSLYQITNYTTSTINIFPLRSSAPEILESPNERQFYTEKSDIFSMGVLMWECISKGIIPWCDFTDDEVKRKVLRGERLKRPENSLCSDQLWSIILRCMEYQPENRPTFVQLDRLISNLFSNRAPPYMRYSRYTSLQQQIRQNDETNSDNQLTATATVDDSRQATGKLINLFRLYEEMSEEKIVLLRGPINIDTNGRTARCINNRNDYLIIGGSNLYSSDVHRIRLRVLAWEEMMHIHFLGIISGSPKYCTYTGETSNMPCAYGWSTHNAYYQGKPYSRQQERPICYVQDILVDTQVCPFPWKWRLQVYGKQWGIQLI</sequence>
<dbReference type="CDD" id="cd16655">
    <property type="entry name" value="RING-Ubox_WDSUB1-like"/>
    <property type="match status" value="1"/>
</dbReference>
<dbReference type="EMBL" id="CAJOAX010001346">
    <property type="protein sequence ID" value="CAF3707816.1"/>
    <property type="molecule type" value="Genomic_DNA"/>
</dbReference>
<comment type="caution">
    <text evidence="6">The sequence shown here is derived from an EMBL/GenBank/DDBJ whole genome shotgun (WGS) entry which is preliminary data.</text>
</comment>
<evidence type="ECO:0000259" key="4">
    <source>
        <dbReference type="PROSITE" id="PS51698"/>
    </source>
</evidence>
<dbReference type="Proteomes" id="UP000663882">
    <property type="component" value="Unassembled WGS sequence"/>
</dbReference>
<dbReference type="InterPro" id="IPR000719">
    <property type="entry name" value="Prot_kinase_dom"/>
</dbReference>
<dbReference type="Proteomes" id="UP000663823">
    <property type="component" value="Unassembled WGS sequence"/>
</dbReference>
<evidence type="ECO:0000313" key="8">
    <source>
        <dbReference type="EMBL" id="CAF4182269.1"/>
    </source>
</evidence>
<evidence type="ECO:0000313" key="9">
    <source>
        <dbReference type="Proteomes" id="UP000663889"/>
    </source>
</evidence>